<dbReference type="InterPro" id="IPR001667">
    <property type="entry name" value="DDH_dom"/>
</dbReference>
<dbReference type="NCBIfam" id="TIGR00644">
    <property type="entry name" value="recJ"/>
    <property type="match status" value="1"/>
</dbReference>
<dbReference type="SUPFAM" id="SSF64182">
    <property type="entry name" value="DHH phosphoesterases"/>
    <property type="match status" value="1"/>
</dbReference>
<dbReference type="InterPro" id="IPR041122">
    <property type="entry name" value="RecJ_OB"/>
</dbReference>
<keyword evidence="6" id="KW-0175">Coiled coil</keyword>
<dbReference type="AlphaFoldDB" id="C0GFY2"/>
<evidence type="ECO:0000256" key="1">
    <source>
        <dbReference type="ARBA" id="ARBA00005915"/>
    </source>
</evidence>
<name>C0GFY2_DETAL</name>
<dbReference type="Proteomes" id="UP000006443">
    <property type="component" value="Unassembled WGS sequence"/>
</dbReference>
<dbReference type="GO" id="GO:0006281">
    <property type="term" value="P:DNA repair"/>
    <property type="evidence" value="ECO:0007669"/>
    <property type="project" value="InterPro"/>
</dbReference>
<keyword evidence="3" id="KW-0540">Nuclease</keyword>
<evidence type="ECO:0000256" key="5">
    <source>
        <dbReference type="ARBA" id="ARBA00022839"/>
    </source>
</evidence>
<dbReference type="OrthoDB" id="9809852at2"/>
<dbReference type="Pfam" id="PF01368">
    <property type="entry name" value="DHH"/>
    <property type="match status" value="1"/>
</dbReference>
<evidence type="ECO:0000259" key="9">
    <source>
        <dbReference type="Pfam" id="PF17768"/>
    </source>
</evidence>
<dbReference type="Pfam" id="PF02272">
    <property type="entry name" value="DHHA1"/>
    <property type="match status" value="1"/>
</dbReference>
<dbReference type="Gene3D" id="2.40.50.460">
    <property type="match status" value="1"/>
</dbReference>
<keyword evidence="4" id="KW-0378">Hydrolase</keyword>
<dbReference type="PANTHER" id="PTHR30255:SF2">
    <property type="entry name" value="SINGLE-STRANDED-DNA-SPECIFIC EXONUCLEASE RECJ"/>
    <property type="match status" value="1"/>
</dbReference>
<evidence type="ECO:0000256" key="6">
    <source>
        <dbReference type="SAM" id="Coils"/>
    </source>
</evidence>
<dbReference type="Gene3D" id="3.90.1640.30">
    <property type="match status" value="1"/>
</dbReference>
<dbReference type="GO" id="GO:0006310">
    <property type="term" value="P:DNA recombination"/>
    <property type="evidence" value="ECO:0007669"/>
    <property type="project" value="InterPro"/>
</dbReference>
<evidence type="ECO:0000259" key="8">
    <source>
        <dbReference type="Pfam" id="PF02272"/>
    </source>
</evidence>
<reference evidence="10 11" key="1">
    <citation type="submission" date="2009-02" db="EMBL/GenBank/DDBJ databases">
        <title>Sequencing of the draft genome and assembly of Dethiobacter alkaliphilus AHT 1.</title>
        <authorList>
            <consortium name="US DOE Joint Genome Institute (JGI-PGF)"/>
            <person name="Lucas S."/>
            <person name="Copeland A."/>
            <person name="Lapidus A."/>
            <person name="Glavina del Rio T."/>
            <person name="Dalin E."/>
            <person name="Tice H."/>
            <person name="Bruce D."/>
            <person name="Goodwin L."/>
            <person name="Pitluck S."/>
            <person name="Larimer F."/>
            <person name="Land M.L."/>
            <person name="Hauser L."/>
            <person name="Muyzer G."/>
        </authorList>
    </citation>
    <scope>NUCLEOTIDE SEQUENCE [LARGE SCALE GENOMIC DNA]</scope>
    <source>
        <strain evidence="10 11">AHT 1</strain>
    </source>
</reference>
<feature type="domain" description="DHHA1" evidence="8">
    <location>
        <begin position="347"/>
        <end position="439"/>
    </location>
</feature>
<dbReference type="GO" id="GO:0003676">
    <property type="term" value="F:nucleic acid binding"/>
    <property type="evidence" value="ECO:0007669"/>
    <property type="project" value="InterPro"/>
</dbReference>
<dbReference type="RefSeq" id="WP_008516108.1">
    <property type="nucleotide sequence ID" value="NZ_ACJM01000006.1"/>
</dbReference>
<feature type="domain" description="RecJ OB" evidence="9">
    <location>
        <begin position="455"/>
        <end position="556"/>
    </location>
</feature>
<feature type="domain" description="DDH" evidence="7">
    <location>
        <begin position="82"/>
        <end position="230"/>
    </location>
</feature>
<keyword evidence="11" id="KW-1185">Reference proteome</keyword>
<evidence type="ECO:0000259" key="7">
    <source>
        <dbReference type="Pfam" id="PF01368"/>
    </source>
</evidence>
<protein>
    <recommendedName>
        <fullName evidence="2">Single-stranded-DNA-specific exonuclease RecJ</fullName>
    </recommendedName>
</protein>
<evidence type="ECO:0000256" key="2">
    <source>
        <dbReference type="ARBA" id="ARBA00019841"/>
    </source>
</evidence>
<dbReference type="GO" id="GO:0008409">
    <property type="term" value="F:5'-3' exonuclease activity"/>
    <property type="evidence" value="ECO:0007669"/>
    <property type="project" value="InterPro"/>
</dbReference>
<dbReference type="InterPro" id="IPR038763">
    <property type="entry name" value="DHH_sf"/>
</dbReference>
<feature type="coiled-coil region" evidence="6">
    <location>
        <begin position="311"/>
        <end position="345"/>
    </location>
</feature>
<comment type="caution">
    <text evidence="10">The sequence shown here is derived from an EMBL/GenBank/DDBJ whole genome shotgun (WGS) entry which is preliminary data.</text>
</comment>
<keyword evidence="5 10" id="KW-0269">Exonuclease</keyword>
<dbReference type="InterPro" id="IPR051673">
    <property type="entry name" value="SSDNA_exonuclease_RecJ"/>
</dbReference>
<dbReference type="STRING" id="555088.DealDRAFT_1391"/>
<evidence type="ECO:0000313" key="11">
    <source>
        <dbReference type="Proteomes" id="UP000006443"/>
    </source>
</evidence>
<organism evidence="10 11">
    <name type="scientific">Dethiobacter alkaliphilus AHT 1</name>
    <dbReference type="NCBI Taxonomy" id="555088"/>
    <lineage>
        <taxon>Bacteria</taxon>
        <taxon>Bacillati</taxon>
        <taxon>Bacillota</taxon>
        <taxon>Dethiobacteria</taxon>
        <taxon>Dethiobacterales</taxon>
        <taxon>Dethiobacteraceae</taxon>
        <taxon>Dethiobacter</taxon>
    </lineage>
</organism>
<gene>
    <name evidence="10" type="ORF">DealDRAFT_1391</name>
</gene>
<dbReference type="InterPro" id="IPR004610">
    <property type="entry name" value="RecJ"/>
</dbReference>
<sequence length="788" mass="85499">MTTKVWPWTVPEKNPAVQQLAEALGLHRLTAACLTQRGVTTTEAARLFLAGSLSDLGDPFKMAGMAKAAERLALAVREREPVLIYGDYDADGVTSTALLMAVLQKLEVSVEYYIPSRLGDGYGLHGSVLEEFAGRGGKLAVTVDCGINSFAEMELAKELGLDLIVTDHHECFDGQRNAFAVLNPKQEECGYSERNLAGVGVAWNLARALHSLLGVPFAETAEYLDLVAVGSIADVVPLLGENRILVKYGLEKLSERPRPGLAALARVGNVGEQKLSATQVAFVLAPRLNAPGRLGDAAPAVETLLADEADAEALAHELDEKNRQRQQVEKDILAEARELAAAQADKPALVLWRDTWHPGVVGIVAGRLASEFAKPSALVAVDGTQGNGSIRSVPGCDVVDALQACTEHLARFGGHPEAAGLTVDTQCLEAFREAFCRAVATQKTKEEQRQQVAAEAVLAELSLELVEELAALEPFGQGNPEPLFLVRDVEVAAARRVGNNGKHLQMKLKNGGPVYAGICFGGGEADIARGMQVDAVVFPTTNTWQGRTSLSLHVRDVRQAQAAAGLKIIDRRRVAGNDKYLENLAGQHKLLIWVNTKAAKESLEARLGSRVEVTQLGRNAEHVSCDMLVFYHLPFDQNAVGRLLGTIKFSGEPEICLCYGSEELHLNERIFAATIPSEKTLQQLAACLEQSKDPLTPELARKELSFPVTQYLVNQARTVFAELAGQKRQEQRLQLANLEKSETFCQCCEALAAFRKFQALWWEAPAKDLARHLTQDTDMIVPEGENLP</sequence>
<comment type="similarity">
    <text evidence="1">Belongs to the RecJ family.</text>
</comment>
<evidence type="ECO:0000256" key="3">
    <source>
        <dbReference type="ARBA" id="ARBA00022722"/>
    </source>
</evidence>
<dbReference type="Pfam" id="PF17768">
    <property type="entry name" value="RecJ_OB"/>
    <property type="match status" value="1"/>
</dbReference>
<dbReference type="eggNOG" id="COG0608">
    <property type="taxonomic scope" value="Bacteria"/>
</dbReference>
<accession>C0GFY2</accession>
<dbReference type="InterPro" id="IPR003156">
    <property type="entry name" value="DHHA1_dom"/>
</dbReference>
<dbReference type="EMBL" id="ACJM01000006">
    <property type="protein sequence ID" value="EEG77671.1"/>
    <property type="molecule type" value="Genomic_DNA"/>
</dbReference>
<evidence type="ECO:0000313" key="10">
    <source>
        <dbReference type="EMBL" id="EEG77671.1"/>
    </source>
</evidence>
<dbReference type="PANTHER" id="PTHR30255">
    <property type="entry name" value="SINGLE-STRANDED-DNA-SPECIFIC EXONUCLEASE RECJ"/>
    <property type="match status" value="1"/>
</dbReference>
<evidence type="ECO:0000256" key="4">
    <source>
        <dbReference type="ARBA" id="ARBA00022801"/>
    </source>
</evidence>
<proteinExistence type="inferred from homology"/>